<dbReference type="PROSITE" id="PS51352">
    <property type="entry name" value="THIOREDOXIN_2"/>
    <property type="match status" value="1"/>
</dbReference>
<evidence type="ECO:0000313" key="3">
    <source>
        <dbReference type="EMBL" id="EIJ40295.1"/>
    </source>
</evidence>
<dbReference type="Pfam" id="PF13899">
    <property type="entry name" value="Thioredoxin_7"/>
    <property type="match status" value="1"/>
</dbReference>
<dbReference type="Proteomes" id="UP000004690">
    <property type="component" value="Unassembled WGS sequence"/>
</dbReference>
<evidence type="ECO:0000259" key="2">
    <source>
        <dbReference type="PROSITE" id="PS51352"/>
    </source>
</evidence>
<dbReference type="InterPro" id="IPR051099">
    <property type="entry name" value="AGR/TXD"/>
</dbReference>
<dbReference type="HOGENOM" id="CLU_090389_8_1_10"/>
<reference evidence="3 4" key="1">
    <citation type="submission" date="2012-02" db="EMBL/GenBank/DDBJ databases">
        <title>Improved High-Quality Draft genome of Joostella marina DSM 19592.</title>
        <authorList>
            <consortium name="US DOE Joint Genome Institute (JGI-PGF)"/>
            <person name="Lucas S."/>
            <person name="Copeland A."/>
            <person name="Lapidus A."/>
            <person name="Bruce D."/>
            <person name="Goodwin L."/>
            <person name="Pitluck S."/>
            <person name="Peters L."/>
            <person name="Chertkov O."/>
            <person name="Ovchinnikova G."/>
            <person name="Kyrpides N."/>
            <person name="Mavromatis K."/>
            <person name="Detter J.C."/>
            <person name="Han C."/>
            <person name="Land M."/>
            <person name="Hauser L."/>
            <person name="Markowitz V."/>
            <person name="Cheng J.-F."/>
            <person name="Hugenholtz P."/>
            <person name="Woyke T."/>
            <person name="Wu D."/>
            <person name="Tindall B."/>
            <person name="Brambilla E."/>
            <person name="Klenk H.-P."/>
            <person name="Eisen J.A."/>
        </authorList>
    </citation>
    <scope>NUCLEOTIDE SEQUENCE [LARGE SCALE GENOMIC DNA]</scope>
    <source>
        <strain evidence="3 4">DSM 19592</strain>
    </source>
</reference>
<dbReference type="OrthoDB" id="981626at2"/>
<protein>
    <submittedName>
        <fullName evidence="3">Thiol:disulfide interchange protein</fullName>
    </submittedName>
</protein>
<dbReference type="AlphaFoldDB" id="I3C9K2"/>
<keyword evidence="4" id="KW-1185">Reference proteome</keyword>
<evidence type="ECO:0000313" key="4">
    <source>
        <dbReference type="Proteomes" id="UP000004690"/>
    </source>
</evidence>
<gene>
    <name evidence="3" type="ORF">JoomaDRAFT_3350</name>
</gene>
<accession>I3C9K2</accession>
<dbReference type="RefSeq" id="WP_008614486.1">
    <property type="nucleotide sequence ID" value="NZ_JH651379.1"/>
</dbReference>
<dbReference type="PANTHER" id="PTHR15337">
    <property type="entry name" value="ANTERIOR GRADIENT PROTEIN-RELATED"/>
    <property type="match status" value="1"/>
</dbReference>
<dbReference type="InterPro" id="IPR036249">
    <property type="entry name" value="Thioredoxin-like_sf"/>
</dbReference>
<dbReference type="EMBL" id="JH651379">
    <property type="protein sequence ID" value="EIJ40295.1"/>
    <property type="molecule type" value="Genomic_DNA"/>
</dbReference>
<dbReference type="eggNOG" id="COG4232">
    <property type="taxonomic scope" value="Bacteria"/>
</dbReference>
<keyword evidence="1" id="KW-0732">Signal</keyword>
<dbReference type="STRING" id="926559.JoomaDRAFT_3350"/>
<dbReference type="PANTHER" id="PTHR15337:SF11">
    <property type="entry name" value="THIOREDOXIN DOMAIN-CONTAINING PROTEIN"/>
    <property type="match status" value="1"/>
</dbReference>
<proteinExistence type="predicted"/>
<dbReference type="InterPro" id="IPR013766">
    <property type="entry name" value="Thioredoxin_domain"/>
</dbReference>
<sequence>MKIFISLFITTFMLTSSTNNVEWYTDFSEAKSIAKHEKKNIMMYFTGSDWCGPCKMLKADLFDTDEFRELSKDYVLVKVDIPRRVDIISPEQLKKNKELLSDYNSQKVFPKIVFLNSRGKKIDEIEGYNSLRDPRNYFKMIKKHQ</sequence>
<name>I3C9K2_9FLAO</name>
<organism evidence="3 4">
    <name type="scientific">Galbibacter orientalis DSM 19592</name>
    <dbReference type="NCBI Taxonomy" id="926559"/>
    <lineage>
        <taxon>Bacteria</taxon>
        <taxon>Pseudomonadati</taxon>
        <taxon>Bacteroidota</taxon>
        <taxon>Flavobacteriia</taxon>
        <taxon>Flavobacteriales</taxon>
        <taxon>Flavobacteriaceae</taxon>
        <taxon>Galbibacter</taxon>
    </lineage>
</organism>
<dbReference type="Gene3D" id="3.40.30.10">
    <property type="entry name" value="Glutaredoxin"/>
    <property type="match status" value="1"/>
</dbReference>
<feature type="domain" description="Thioredoxin" evidence="2">
    <location>
        <begin position="3"/>
        <end position="145"/>
    </location>
</feature>
<dbReference type="SUPFAM" id="SSF52833">
    <property type="entry name" value="Thioredoxin-like"/>
    <property type="match status" value="1"/>
</dbReference>
<evidence type="ECO:0000256" key="1">
    <source>
        <dbReference type="ARBA" id="ARBA00022729"/>
    </source>
</evidence>